<comment type="subcellular location">
    <subcellularLocation>
        <location evidence="8">Cytoplasm</location>
    </subcellularLocation>
</comment>
<comment type="pathway">
    <text evidence="8">Carbohydrate biosynthesis; gluconeogenesis.</text>
</comment>
<dbReference type="EMBL" id="DVOD01000003">
    <property type="protein sequence ID" value="HIU91544.1"/>
    <property type="molecule type" value="Genomic_DNA"/>
</dbReference>
<name>A0A9D1MY12_9CLOT</name>
<dbReference type="InterPro" id="IPR046348">
    <property type="entry name" value="SIS_dom_sf"/>
</dbReference>
<dbReference type="GO" id="GO:0006094">
    <property type="term" value="P:gluconeogenesis"/>
    <property type="evidence" value="ECO:0007669"/>
    <property type="project" value="UniProtKB-UniRule"/>
</dbReference>
<dbReference type="PROSITE" id="PS51463">
    <property type="entry name" value="P_GLUCOSE_ISOMERASE_3"/>
    <property type="match status" value="1"/>
</dbReference>
<dbReference type="PANTHER" id="PTHR11469:SF1">
    <property type="entry name" value="GLUCOSE-6-PHOSPHATE ISOMERASE"/>
    <property type="match status" value="1"/>
</dbReference>
<feature type="active site" description="Proton donor" evidence="8">
    <location>
        <position position="294"/>
    </location>
</feature>
<dbReference type="Proteomes" id="UP000886748">
    <property type="component" value="Unassembled WGS sequence"/>
</dbReference>
<dbReference type="GO" id="GO:0097367">
    <property type="term" value="F:carbohydrate derivative binding"/>
    <property type="evidence" value="ECO:0007669"/>
    <property type="project" value="InterPro"/>
</dbReference>
<dbReference type="CDD" id="cd05016">
    <property type="entry name" value="SIS_PGI_2"/>
    <property type="match status" value="1"/>
</dbReference>
<comment type="caution">
    <text evidence="10">The sequence shown here is derived from an EMBL/GenBank/DDBJ whole genome shotgun (WGS) entry which is preliminary data.</text>
</comment>
<dbReference type="InterPro" id="IPR018189">
    <property type="entry name" value="Phosphoglucose_isomerase_CS"/>
</dbReference>
<evidence type="ECO:0000256" key="6">
    <source>
        <dbReference type="ARBA" id="ARBA00023235"/>
    </source>
</evidence>
<evidence type="ECO:0000256" key="5">
    <source>
        <dbReference type="ARBA" id="ARBA00023152"/>
    </source>
</evidence>
<dbReference type="PROSITE" id="PS00765">
    <property type="entry name" value="P_GLUCOSE_ISOMERASE_1"/>
    <property type="match status" value="1"/>
</dbReference>
<evidence type="ECO:0000256" key="1">
    <source>
        <dbReference type="ARBA" id="ARBA00004926"/>
    </source>
</evidence>
<organism evidence="10 11">
    <name type="scientific">Candidatus Limenecus avicola</name>
    <dbReference type="NCBI Taxonomy" id="2840847"/>
    <lineage>
        <taxon>Bacteria</taxon>
        <taxon>Bacillati</taxon>
        <taxon>Bacillota</taxon>
        <taxon>Clostridia</taxon>
        <taxon>Eubacteriales</taxon>
        <taxon>Clostridiaceae</taxon>
        <taxon>Clostridiaceae incertae sedis</taxon>
        <taxon>Candidatus Limenecus</taxon>
    </lineage>
</organism>
<dbReference type="PANTHER" id="PTHR11469">
    <property type="entry name" value="GLUCOSE-6-PHOSPHATE ISOMERASE"/>
    <property type="match status" value="1"/>
</dbReference>
<dbReference type="InterPro" id="IPR001672">
    <property type="entry name" value="G6P_Isomerase"/>
</dbReference>
<dbReference type="AlphaFoldDB" id="A0A9D1MY12"/>
<evidence type="ECO:0000256" key="7">
    <source>
        <dbReference type="ARBA" id="ARBA00029321"/>
    </source>
</evidence>
<reference evidence="10" key="1">
    <citation type="submission" date="2020-10" db="EMBL/GenBank/DDBJ databases">
        <authorList>
            <person name="Gilroy R."/>
        </authorList>
    </citation>
    <scope>NUCLEOTIDE SEQUENCE</scope>
    <source>
        <strain evidence="10">CHK154-7741</strain>
    </source>
</reference>
<gene>
    <name evidence="8" type="primary">pgi</name>
    <name evidence="10" type="ORF">IAD26_00270</name>
</gene>
<dbReference type="GO" id="GO:0051156">
    <property type="term" value="P:glucose 6-phosphate metabolic process"/>
    <property type="evidence" value="ECO:0007669"/>
    <property type="project" value="TreeGrafter"/>
</dbReference>
<sequence>MLEFDYRNVLASVVGEENGLHLEEEFNNFSERTARIISDLNSRKDKPGQWLQWMNLGYQEETVWLVKEYAAMTEGMFENILVLGIGGSALGGMAVCEALLKPYWNLLTPEQRNKLPRIFFLDNIDPDQINGLFDVLDLKKTLVNVITKSGSTAETMSQFMIVKDRLEQELGDNYRRHIVATTDRNSGILRQISNEEGYKTFVVPDDVGGRFSVFSAVGLLPFAMVGIDIDALMQGIKDMDLALKNTDIRHNIAAQNALIHYLMDTRKGKNLSVMMPYSTRLKYVSDWFVQLWAESLGKEKDLDGNKVNIGPTPIKALGATDQHSQIQLYNEGPNNKIINFIRVKEFDTTVEIPKIFEFTGIGYLGGKTINELINAEADSTKVALVDYQRPNVTITLDRVDPYHIGQLLYLFEVQTAIAGELYNINTFNQPGVEQAKNYTYALMGRAGYEESAAMLNEKMAL</sequence>
<dbReference type="Pfam" id="PF00342">
    <property type="entry name" value="PGI"/>
    <property type="match status" value="1"/>
</dbReference>
<evidence type="ECO:0000256" key="4">
    <source>
        <dbReference type="ARBA" id="ARBA00022490"/>
    </source>
</evidence>
<keyword evidence="5 8" id="KW-0324">Glycolysis</keyword>
<comment type="function">
    <text evidence="8">Catalyzes the reversible isomerization of glucose-6-phosphate to fructose-6-phosphate.</text>
</comment>
<dbReference type="GO" id="GO:0004347">
    <property type="term" value="F:glucose-6-phosphate isomerase activity"/>
    <property type="evidence" value="ECO:0007669"/>
    <property type="project" value="UniProtKB-UniRule"/>
</dbReference>
<dbReference type="SUPFAM" id="SSF53697">
    <property type="entry name" value="SIS domain"/>
    <property type="match status" value="1"/>
</dbReference>
<keyword evidence="6 8" id="KW-0413">Isomerase</keyword>
<evidence type="ECO:0000256" key="8">
    <source>
        <dbReference type="HAMAP-Rule" id="MF_00473"/>
    </source>
</evidence>
<keyword evidence="3 8" id="KW-0312">Gluconeogenesis</keyword>
<keyword evidence="4 8" id="KW-0963">Cytoplasm</keyword>
<dbReference type="GO" id="GO:0006096">
    <property type="term" value="P:glycolytic process"/>
    <property type="evidence" value="ECO:0007669"/>
    <property type="project" value="UniProtKB-UniRule"/>
</dbReference>
<protein>
    <recommendedName>
        <fullName evidence="8">Glucose-6-phosphate isomerase</fullName>
        <shortName evidence="8">GPI</shortName>
        <ecNumber evidence="8">5.3.1.9</ecNumber>
    </recommendedName>
    <alternativeName>
        <fullName evidence="8">Phosphoglucose isomerase</fullName>
        <shortName evidence="8">PGI</shortName>
    </alternativeName>
    <alternativeName>
        <fullName evidence="8">Phosphohexose isomerase</fullName>
        <shortName evidence="8">PHI</shortName>
    </alternativeName>
</protein>
<dbReference type="PROSITE" id="PS00174">
    <property type="entry name" value="P_GLUCOSE_ISOMERASE_2"/>
    <property type="match status" value="1"/>
</dbReference>
<accession>A0A9D1MY12</accession>
<dbReference type="HAMAP" id="MF_00473">
    <property type="entry name" value="G6P_isomerase"/>
    <property type="match status" value="1"/>
</dbReference>
<dbReference type="FunFam" id="3.40.50.10490:FF:000071">
    <property type="entry name" value="Glucose-6-phosphate isomerase"/>
    <property type="match status" value="1"/>
</dbReference>
<comment type="catalytic activity">
    <reaction evidence="7 8 9">
        <text>alpha-D-glucose 6-phosphate = beta-D-fructose 6-phosphate</text>
        <dbReference type="Rhea" id="RHEA:11816"/>
        <dbReference type="ChEBI" id="CHEBI:57634"/>
        <dbReference type="ChEBI" id="CHEBI:58225"/>
        <dbReference type="EC" id="5.3.1.9"/>
    </reaction>
</comment>
<comment type="pathway">
    <text evidence="1 8 9">Carbohydrate degradation; glycolysis; D-glyceraldehyde 3-phosphate and glycerone phosphate from D-glucose: step 2/4.</text>
</comment>
<dbReference type="InterPro" id="IPR035482">
    <property type="entry name" value="SIS_PGI_2"/>
</dbReference>
<evidence type="ECO:0000313" key="11">
    <source>
        <dbReference type="Proteomes" id="UP000886748"/>
    </source>
</evidence>
<reference evidence="10" key="2">
    <citation type="journal article" date="2021" name="PeerJ">
        <title>Extensive microbial diversity within the chicken gut microbiome revealed by metagenomics and culture.</title>
        <authorList>
            <person name="Gilroy R."/>
            <person name="Ravi A."/>
            <person name="Getino M."/>
            <person name="Pursley I."/>
            <person name="Horton D.L."/>
            <person name="Alikhan N.F."/>
            <person name="Baker D."/>
            <person name="Gharbi K."/>
            <person name="Hall N."/>
            <person name="Watson M."/>
            <person name="Adriaenssens E.M."/>
            <person name="Foster-Nyarko E."/>
            <person name="Jarju S."/>
            <person name="Secka A."/>
            <person name="Antonio M."/>
            <person name="Oren A."/>
            <person name="Chaudhuri R.R."/>
            <person name="La Ragione R."/>
            <person name="Hildebrand F."/>
            <person name="Pallen M.J."/>
        </authorList>
    </citation>
    <scope>NUCLEOTIDE SEQUENCE</scope>
    <source>
        <strain evidence="10">CHK154-7741</strain>
    </source>
</reference>
<dbReference type="EC" id="5.3.1.9" evidence="8"/>
<evidence type="ECO:0000256" key="3">
    <source>
        <dbReference type="ARBA" id="ARBA00022432"/>
    </source>
</evidence>
<proteinExistence type="inferred from homology"/>
<dbReference type="PRINTS" id="PR00662">
    <property type="entry name" value="G6PISOMERASE"/>
</dbReference>
<dbReference type="GO" id="GO:0048029">
    <property type="term" value="F:monosaccharide binding"/>
    <property type="evidence" value="ECO:0007669"/>
    <property type="project" value="TreeGrafter"/>
</dbReference>
<feature type="active site" evidence="8">
    <location>
        <position position="436"/>
    </location>
</feature>
<evidence type="ECO:0000313" key="10">
    <source>
        <dbReference type="EMBL" id="HIU91544.1"/>
    </source>
</evidence>
<dbReference type="Gene3D" id="3.40.50.10490">
    <property type="entry name" value="Glucose-6-phosphate isomerase like protein, domain 1"/>
    <property type="match status" value="2"/>
</dbReference>
<feature type="active site" evidence="8">
    <location>
        <position position="323"/>
    </location>
</feature>
<dbReference type="GO" id="GO:0005829">
    <property type="term" value="C:cytosol"/>
    <property type="evidence" value="ECO:0007669"/>
    <property type="project" value="TreeGrafter"/>
</dbReference>
<comment type="similarity">
    <text evidence="2 8 9">Belongs to the GPI family.</text>
</comment>
<evidence type="ECO:0000256" key="2">
    <source>
        <dbReference type="ARBA" id="ARBA00006604"/>
    </source>
</evidence>
<dbReference type="FunFam" id="3.40.50.10490:FF:000016">
    <property type="entry name" value="Glucose-6-phosphate isomerase"/>
    <property type="match status" value="1"/>
</dbReference>
<dbReference type="InterPro" id="IPR035476">
    <property type="entry name" value="SIS_PGI_1"/>
</dbReference>
<evidence type="ECO:0000256" key="9">
    <source>
        <dbReference type="RuleBase" id="RU000612"/>
    </source>
</evidence>
<dbReference type="CDD" id="cd05015">
    <property type="entry name" value="SIS_PGI_1"/>
    <property type="match status" value="1"/>
</dbReference>